<dbReference type="InterPro" id="IPR012347">
    <property type="entry name" value="Ferritin-like"/>
</dbReference>
<dbReference type="AlphaFoldDB" id="W8NS08"/>
<dbReference type="CDD" id="cd01048">
    <property type="entry name" value="Ferritin_like_AB2"/>
    <property type="match status" value="1"/>
</dbReference>
<dbReference type="HOGENOM" id="CLU_051317_0_0_2"/>
<dbReference type="eggNOG" id="arCOG03957">
    <property type="taxonomic scope" value="Archaea"/>
</dbReference>
<name>W8NS08_9EURY</name>
<feature type="domain" description="DUF2202" evidence="2">
    <location>
        <begin position="69"/>
        <end position="228"/>
    </location>
</feature>
<proteinExistence type="predicted"/>
<dbReference type="OrthoDB" id="117100at2157"/>
<feature type="compositionally biased region" description="Low complexity" evidence="1">
    <location>
        <begin position="25"/>
        <end position="35"/>
    </location>
</feature>
<evidence type="ECO:0000259" key="2">
    <source>
        <dbReference type="Pfam" id="PF09968"/>
    </source>
</evidence>
<dbReference type="InterPro" id="IPR019243">
    <property type="entry name" value="DUF2202"/>
</dbReference>
<dbReference type="Gene3D" id="1.20.1260.10">
    <property type="match status" value="1"/>
</dbReference>
<dbReference type="SUPFAM" id="SSF47240">
    <property type="entry name" value="Ferritin-like"/>
    <property type="match status" value="1"/>
</dbReference>
<organism evidence="3 4">
    <name type="scientific">Thermococcus nautili</name>
    <dbReference type="NCBI Taxonomy" id="195522"/>
    <lineage>
        <taxon>Archaea</taxon>
        <taxon>Methanobacteriati</taxon>
        <taxon>Methanobacteriota</taxon>
        <taxon>Thermococci</taxon>
        <taxon>Thermococcales</taxon>
        <taxon>Thermococcaceae</taxon>
        <taxon>Thermococcus</taxon>
    </lineage>
</organism>
<dbReference type="Proteomes" id="UP000019434">
    <property type="component" value="Chromosome"/>
</dbReference>
<dbReference type="EMBL" id="CP007264">
    <property type="protein sequence ID" value="AHL21887.1"/>
    <property type="molecule type" value="Genomic_DNA"/>
</dbReference>
<sequence>MKKMSFLLVALLLLATVGAGCITSTDTSTTTSSGTMGPPEDKGYGAGASPEGTMVNVSAYPAQNLSQDEIEAILYMREEEKLARDVYLTLYNETGLPIFNNIARSEQTHMDMVLELIKKYNLTDPVAGMGVGEFNSTEMQELYEKLVAQGSESEVEALKVGALIEEIDIKDLDEWLKRTDNEDIKAVFESLRSGSENHLRAFTRLLQNRYGVTYTPQVLSEEEYKSIVG</sequence>
<dbReference type="RefSeq" id="WP_042689115.1">
    <property type="nucleotide sequence ID" value="NZ_CP007264.1"/>
</dbReference>
<dbReference type="PROSITE" id="PS51257">
    <property type="entry name" value="PROKAR_LIPOPROTEIN"/>
    <property type="match status" value="1"/>
</dbReference>
<evidence type="ECO:0000256" key="1">
    <source>
        <dbReference type="SAM" id="MobiDB-lite"/>
    </source>
</evidence>
<keyword evidence="4" id="KW-1185">Reference proteome</keyword>
<feature type="region of interest" description="Disordered" evidence="1">
    <location>
        <begin position="25"/>
        <end position="48"/>
    </location>
</feature>
<protein>
    <submittedName>
        <fullName evidence="3">Uncharacterized protein conserved in archaea</fullName>
    </submittedName>
</protein>
<evidence type="ECO:0000313" key="3">
    <source>
        <dbReference type="EMBL" id="AHL21887.1"/>
    </source>
</evidence>
<dbReference type="GeneID" id="24958458"/>
<dbReference type="InterPro" id="IPR009078">
    <property type="entry name" value="Ferritin-like_SF"/>
</dbReference>
<evidence type="ECO:0000313" key="4">
    <source>
        <dbReference type="Proteomes" id="UP000019434"/>
    </source>
</evidence>
<dbReference type="KEGG" id="tnu:BD01_0260"/>
<dbReference type="STRING" id="195522.BD01_0260"/>
<reference evidence="3 4" key="1">
    <citation type="submission" date="2014-02" db="EMBL/GenBank/DDBJ databases">
        <title>Genome Sequence of an Hyperthermophilic Archaeon, Thermococcus nautili 30-1, producing viral vesicles.</title>
        <authorList>
            <person name="Oberto J."/>
            <person name="Gaudin M."/>
            <person name="Cossu M."/>
            <person name="Gorlas A."/>
            <person name="Slesarev A."/>
            <person name="Marguet E."/>
            <person name="Forterre P."/>
        </authorList>
    </citation>
    <scope>NUCLEOTIDE SEQUENCE [LARGE SCALE GENOMIC DNA]</scope>
    <source>
        <strain evidence="3 4">30-1</strain>
    </source>
</reference>
<dbReference type="Pfam" id="PF09968">
    <property type="entry name" value="DUF2202"/>
    <property type="match status" value="1"/>
</dbReference>
<accession>W8NS08</accession>
<gene>
    <name evidence="3" type="ORF">BD01_0260</name>
</gene>